<dbReference type="RefSeq" id="XP_060284426.1">
    <property type="nucleotide sequence ID" value="XM_060426045.1"/>
</dbReference>
<evidence type="ECO:0000313" key="1">
    <source>
        <dbReference type="EMBL" id="KAK1768213.1"/>
    </source>
</evidence>
<organism evidence="1 2">
    <name type="scientific">Phialemonium atrogriseum</name>
    <dbReference type="NCBI Taxonomy" id="1093897"/>
    <lineage>
        <taxon>Eukaryota</taxon>
        <taxon>Fungi</taxon>
        <taxon>Dikarya</taxon>
        <taxon>Ascomycota</taxon>
        <taxon>Pezizomycotina</taxon>
        <taxon>Sordariomycetes</taxon>
        <taxon>Sordariomycetidae</taxon>
        <taxon>Cephalothecales</taxon>
        <taxon>Cephalothecaceae</taxon>
        <taxon>Phialemonium</taxon>
    </lineage>
</organism>
<dbReference type="Proteomes" id="UP001244011">
    <property type="component" value="Unassembled WGS sequence"/>
</dbReference>
<accession>A0AAJ0C334</accession>
<protein>
    <submittedName>
        <fullName evidence="1">Uncharacterized protein</fullName>
    </submittedName>
</protein>
<dbReference type="EMBL" id="MU839006">
    <property type="protein sequence ID" value="KAK1768213.1"/>
    <property type="molecule type" value="Genomic_DNA"/>
</dbReference>
<gene>
    <name evidence="1" type="ORF">QBC33DRAFT_514485</name>
</gene>
<dbReference type="AlphaFoldDB" id="A0AAJ0C334"/>
<comment type="caution">
    <text evidence="1">The sequence shown here is derived from an EMBL/GenBank/DDBJ whole genome shotgun (WGS) entry which is preliminary data.</text>
</comment>
<reference evidence="1" key="1">
    <citation type="submission" date="2023-06" db="EMBL/GenBank/DDBJ databases">
        <title>Genome-scale phylogeny and comparative genomics of the fungal order Sordariales.</title>
        <authorList>
            <consortium name="Lawrence Berkeley National Laboratory"/>
            <person name="Hensen N."/>
            <person name="Bonometti L."/>
            <person name="Westerberg I."/>
            <person name="Brannstrom I.O."/>
            <person name="Guillou S."/>
            <person name="Cros-Aarteil S."/>
            <person name="Calhoun S."/>
            <person name="Haridas S."/>
            <person name="Kuo A."/>
            <person name="Mondo S."/>
            <person name="Pangilinan J."/>
            <person name="Riley R."/>
            <person name="Labutti K."/>
            <person name="Andreopoulos B."/>
            <person name="Lipzen A."/>
            <person name="Chen C."/>
            <person name="Yanf M."/>
            <person name="Daum C."/>
            <person name="Ng V."/>
            <person name="Clum A."/>
            <person name="Steindorff A."/>
            <person name="Ohm R."/>
            <person name="Martin F."/>
            <person name="Silar P."/>
            <person name="Natvig D."/>
            <person name="Lalanne C."/>
            <person name="Gautier V."/>
            <person name="Ament-Velasquez S.L."/>
            <person name="Kruys A."/>
            <person name="Hutchinson M.I."/>
            <person name="Powell A.J."/>
            <person name="Barry K."/>
            <person name="Miller A.N."/>
            <person name="Grigoriev I.V."/>
            <person name="Debuchy R."/>
            <person name="Gladieux P."/>
            <person name="Thoren M.H."/>
            <person name="Johannesson H."/>
        </authorList>
    </citation>
    <scope>NUCLEOTIDE SEQUENCE</scope>
    <source>
        <strain evidence="1">8032-3</strain>
    </source>
</reference>
<proteinExistence type="predicted"/>
<name>A0AAJ0C334_9PEZI</name>
<sequence>MRATAANCMPLHYHEVAVNDGITDSLNITMCSPYAAVELDKVYPIIYLQTAHCPTNNTGVWTPTYSDPQVIRAADGTKILSIPPITMILCYSPPADLESGCLAFLHETWYGAKLGWAYELYVAREARYEQHSCGHRVLEEMRRVGCDVKDFDPNNGLWRCDEEDYGAAYMRIWTPTLSCTPDKVERALLEMSRHELVVQCEAKKACFLNAHLRCG</sequence>
<keyword evidence="2" id="KW-1185">Reference proteome</keyword>
<evidence type="ECO:0000313" key="2">
    <source>
        <dbReference type="Proteomes" id="UP001244011"/>
    </source>
</evidence>
<dbReference type="GeneID" id="85309232"/>